<evidence type="ECO:0000313" key="2">
    <source>
        <dbReference type="Proteomes" id="UP000762676"/>
    </source>
</evidence>
<name>A0AAV4HGR8_9GAST</name>
<dbReference type="Proteomes" id="UP000762676">
    <property type="component" value="Unassembled WGS sequence"/>
</dbReference>
<gene>
    <name evidence="1" type="ORF">ElyMa_004475200</name>
</gene>
<evidence type="ECO:0008006" key="3">
    <source>
        <dbReference type="Google" id="ProtNLM"/>
    </source>
</evidence>
<dbReference type="EMBL" id="BMAT01009038">
    <property type="protein sequence ID" value="GFR97342.1"/>
    <property type="molecule type" value="Genomic_DNA"/>
</dbReference>
<evidence type="ECO:0000313" key="1">
    <source>
        <dbReference type="EMBL" id="GFR97342.1"/>
    </source>
</evidence>
<comment type="caution">
    <text evidence="1">The sequence shown here is derived from an EMBL/GenBank/DDBJ whole genome shotgun (WGS) entry which is preliminary data.</text>
</comment>
<reference evidence="1 2" key="1">
    <citation type="journal article" date="2021" name="Elife">
        <title>Chloroplast acquisition without the gene transfer in kleptoplastic sea slugs, Plakobranchus ocellatus.</title>
        <authorList>
            <person name="Maeda T."/>
            <person name="Takahashi S."/>
            <person name="Yoshida T."/>
            <person name="Shimamura S."/>
            <person name="Takaki Y."/>
            <person name="Nagai Y."/>
            <person name="Toyoda A."/>
            <person name="Suzuki Y."/>
            <person name="Arimoto A."/>
            <person name="Ishii H."/>
            <person name="Satoh N."/>
            <person name="Nishiyama T."/>
            <person name="Hasebe M."/>
            <person name="Maruyama T."/>
            <person name="Minagawa J."/>
            <person name="Obokata J."/>
            <person name="Shigenobu S."/>
        </authorList>
    </citation>
    <scope>NUCLEOTIDE SEQUENCE [LARGE SCALE GENOMIC DNA]</scope>
</reference>
<protein>
    <recommendedName>
        <fullName evidence="3">DDE Tnp4 domain-containing protein</fullName>
    </recommendedName>
</protein>
<proteinExistence type="predicted"/>
<accession>A0AAV4HGR8</accession>
<dbReference type="AlphaFoldDB" id="A0AAV4HGR8"/>
<keyword evidence="2" id="KW-1185">Reference proteome</keyword>
<sequence>MALSTEERSQISLCNGSTTKQIGFCRDSWFLLRVLESQNRDFFPLIRKLRRSIQRITSLWFKNSFPHVKDFILKVTFCCLAHKSRSQTIYYEKRVDIIAKDDLPLQSPDLDPMDYAKWNTLSEKVYIGRSIPFSDIAKQSSAGDK</sequence>
<organism evidence="1 2">
    <name type="scientific">Elysia marginata</name>
    <dbReference type="NCBI Taxonomy" id="1093978"/>
    <lineage>
        <taxon>Eukaryota</taxon>
        <taxon>Metazoa</taxon>
        <taxon>Spiralia</taxon>
        <taxon>Lophotrochozoa</taxon>
        <taxon>Mollusca</taxon>
        <taxon>Gastropoda</taxon>
        <taxon>Heterobranchia</taxon>
        <taxon>Euthyneura</taxon>
        <taxon>Panpulmonata</taxon>
        <taxon>Sacoglossa</taxon>
        <taxon>Placobranchoidea</taxon>
        <taxon>Plakobranchidae</taxon>
        <taxon>Elysia</taxon>
    </lineage>
</organism>